<dbReference type="InterPro" id="IPR023885">
    <property type="entry name" value="4Fe4S-binding_SPASM_dom"/>
</dbReference>
<dbReference type="Proteomes" id="UP000029085">
    <property type="component" value="Unassembled WGS sequence"/>
</dbReference>
<dbReference type="RefSeq" id="WP_034225165.1">
    <property type="nucleotide sequence ID" value="NZ_AVCJ01000043.1"/>
</dbReference>
<keyword evidence="5" id="KW-0411">Iron-sulfur</keyword>
<evidence type="ECO:0000256" key="3">
    <source>
        <dbReference type="ARBA" id="ARBA00022723"/>
    </source>
</evidence>
<gene>
    <name evidence="7" type="ORF">N788_06625</name>
</gene>
<keyword evidence="3" id="KW-0479">Metal-binding</keyword>
<dbReference type="EMBL" id="AVCJ01000043">
    <property type="protein sequence ID" value="KFL35944.1"/>
    <property type="molecule type" value="Genomic_DNA"/>
</dbReference>
<dbReference type="GO" id="GO:0003824">
    <property type="term" value="F:catalytic activity"/>
    <property type="evidence" value="ECO:0007669"/>
    <property type="project" value="InterPro"/>
</dbReference>
<dbReference type="Gene3D" id="3.20.20.70">
    <property type="entry name" value="Aldolase class I"/>
    <property type="match status" value="1"/>
</dbReference>
<keyword evidence="2" id="KW-0949">S-adenosyl-L-methionine</keyword>
<reference evidence="7 8" key="2">
    <citation type="journal article" date="2015" name="Stand. Genomic Sci.">
        <title>High quality draft genomic sequence of Arenimonas donghaensis DSM 18148(T).</title>
        <authorList>
            <person name="Chen F."/>
            <person name="Wang H."/>
            <person name="Cao Y."/>
            <person name="Li X."/>
            <person name="Wang G."/>
        </authorList>
    </citation>
    <scope>NUCLEOTIDE SEQUENCE [LARGE SCALE GENOMIC DNA]</scope>
    <source>
        <strain evidence="7 8">HO3-R19</strain>
    </source>
</reference>
<comment type="caution">
    <text evidence="7">The sequence shown here is derived from an EMBL/GenBank/DDBJ whole genome shotgun (WGS) entry which is preliminary data.</text>
</comment>
<dbReference type="InterPro" id="IPR050377">
    <property type="entry name" value="Radical_SAM_PqqE_MftC-like"/>
</dbReference>
<comment type="cofactor">
    <cofactor evidence="1">
        <name>[4Fe-4S] cluster</name>
        <dbReference type="ChEBI" id="CHEBI:49883"/>
    </cofactor>
</comment>
<dbReference type="OrthoDB" id="7690664at2"/>
<evidence type="ECO:0000256" key="5">
    <source>
        <dbReference type="ARBA" id="ARBA00023014"/>
    </source>
</evidence>
<dbReference type="AlphaFoldDB" id="A0A087MGE1"/>
<evidence type="ECO:0000313" key="8">
    <source>
        <dbReference type="Proteomes" id="UP000029085"/>
    </source>
</evidence>
<dbReference type="CDD" id="cd01335">
    <property type="entry name" value="Radical_SAM"/>
    <property type="match status" value="1"/>
</dbReference>
<evidence type="ECO:0000256" key="2">
    <source>
        <dbReference type="ARBA" id="ARBA00022691"/>
    </source>
</evidence>
<name>A0A087MGE1_9GAMM</name>
<dbReference type="GO" id="GO:0051536">
    <property type="term" value="F:iron-sulfur cluster binding"/>
    <property type="evidence" value="ECO:0007669"/>
    <property type="project" value="UniProtKB-KW"/>
</dbReference>
<sequence>MNRKPARSIYLAHLDIVHGCQLRCLGCPNSILQPKISQVPEADFAAILANIDVDRIHLLRLFNFGEPLLHRNLSGLLAHIPKQRWTVEQVELSTNAQKVYWDDFEKAIAGGVLSRIIVSCDGDGTPEEYERLRPPSQWSKLEEFLERTKALCDKHGQDIELRTMTVCEDEASRERWNAFLLPRGWTPRFRRWMWLPESSQNLTGRDPQPGQGVCLFMADPAEFTDHPWDGEVNQLYMDADGTVVPCCVHPQAGILGNLREQSYNEVLAGAARAGFVNELRDNRAGMRICGGCEVGPAGAAGPPQDAALDGGNN</sequence>
<reference evidence="8" key="1">
    <citation type="submission" date="2013-08" db="EMBL/GenBank/DDBJ databases">
        <title>Genome sequencing of Arenimonas donghaensis.</title>
        <authorList>
            <person name="Chen F."/>
            <person name="Wang G."/>
        </authorList>
    </citation>
    <scope>NUCLEOTIDE SEQUENCE [LARGE SCALE GENOMIC DNA]</scope>
    <source>
        <strain evidence="8">HO3-R19</strain>
    </source>
</reference>
<dbReference type="PANTHER" id="PTHR11228">
    <property type="entry name" value="RADICAL SAM DOMAIN PROTEIN"/>
    <property type="match status" value="1"/>
</dbReference>
<dbReference type="STRING" id="1121014.N788_06625"/>
<dbReference type="InterPro" id="IPR007197">
    <property type="entry name" value="rSAM"/>
</dbReference>
<keyword evidence="8" id="KW-1185">Reference proteome</keyword>
<dbReference type="InterPro" id="IPR058240">
    <property type="entry name" value="rSAM_sf"/>
</dbReference>
<evidence type="ECO:0000259" key="6">
    <source>
        <dbReference type="Pfam" id="PF13186"/>
    </source>
</evidence>
<evidence type="ECO:0000256" key="1">
    <source>
        <dbReference type="ARBA" id="ARBA00001966"/>
    </source>
</evidence>
<dbReference type="InterPro" id="IPR013785">
    <property type="entry name" value="Aldolase_TIM"/>
</dbReference>
<proteinExistence type="predicted"/>
<dbReference type="PANTHER" id="PTHR11228:SF27">
    <property type="entry name" value="GLYCYL-RADICAL ENZYME ACTIVATING ENZYME MJ1227-RELATED"/>
    <property type="match status" value="1"/>
</dbReference>
<dbReference type="PATRIC" id="fig|1121014.3.peg.2230"/>
<dbReference type="CDD" id="cd21109">
    <property type="entry name" value="SPASM"/>
    <property type="match status" value="1"/>
</dbReference>
<protein>
    <recommendedName>
        <fullName evidence="6">4Fe4S-binding SPASM domain-containing protein</fullName>
    </recommendedName>
</protein>
<dbReference type="SUPFAM" id="SSF102114">
    <property type="entry name" value="Radical SAM enzymes"/>
    <property type="match status" value="1"/>
</dbReference>
<evidence type="ECO:0000256" key="4">
    <source>
        <dbReference type="ARBA" id="ARBA00023004"/>
    </source>
</evidence>
<dbReference type="SFLD" id="SFLDS00029">
    <property type="entry name" value="Radical_SAM"/>
    <property type="match status" value="1"/>
</dbReference>
<dbReference type="GO" id="GO:0046872">
    <property type="term" value="F:metal ion binding"/>
    <property type="evidence" value="ECO:0007669"/>
    <property type="project" value="UniProtKB-KW"/>
</dbReference>
<dbReference type="Pfam" id="PF13186">
    <property type="entry name" value="SPASM"/>
    <property type="match status" value="1"/>
</dbReference>
<accession>A0A087MGE1</accession>
<organism evidence="7 8">
    <name type="scientific">Arenimonas donghaensis DSM 18148 = HO3-R19</name>
    <dbReference type="NCBI Taxonomy" id="1121014"/>
    <lineage>
        <taxon>Bacteria</taxon>
        <taxon>Pseudomonadati</taxon>
        <taxon>Pseudomonadota</taxon>
        <taxon>Gammaproteobacteria</taxon>
        <taxon>Lysobacterales</taxon>
        <taxon>Lysobacteraceae</taxon>
        <taxon>Arenimonas</taxon>
    </lineage>
</organism>
<evidence type="ECO:0000313" key="7">
    <source>
        <dbReference type="EMBL" id="KFL35944.1"/>
    </source>
</evidence>
<feature type="domain" description="4Fe4S-binding SPASM" evidence="6">
    <location>
        <begin position="233"/>
        <end position="293"/>
    </location>
</feature>
<keyword evidence="4" id="KW-0408">Iron</keyword>